<dbReference type="InterPro" id="IPR036410">
    <property type="entry name" value="HSP_DnaJ_Cys-rich_dom_sf"/>
</dbReference>
<sequence>MQGENIEVELFIPLERVASGGEEEVRLNRPAPCRACHGTGTEGGVAPKICTACNGTGRVTRSTRKEKEHILFQQISICPVCHGRGSMIEHPCPECQGRGNMEQEESFTVTIPPGIEEGMALRIPGKGMASPETGGASGDLFVVVRTRRDSRFERAGADLLRQHIISLTDAVLGTTLEVPTLGGAVSVTVPPGIQPGEVLRIRGKGLPEFGSDRHGELYLRIEVAIPVHITREERDLYKRLHAIEKERDDSFLTGK</sequence>
<dbReference type="Gene3D" id="6.20.20.10">
    <property type="match status" value="2"/>
</dbReference>
<evidence type="ECO:0000256" key="6">
    <source>
        <dbReference type="ARBA" id="ARBA00023016"/>
    </source>
</evidence>
<dbReference type="InterPro" id="IPR008971">
    <property type="entry name" value="HSP40/DnaJ_pept-bd"/>
</dbReference>
<reference evidence="9" key="1">
    <citation type="submission" date="2021-02" db="EMBL/GenBank/DDBJ databases">
        <authorList>
            <person name="Han P."/>
        </authorList>
    </citation>
    <scope>NUCLEOTIDE SEQUENCE</scope>
    <source>
        <strain evidence="9">Candidatus Nitrotoga sp. ZN8</strain>
    </source>
</reference>
<gene>
    <name evidence="9" type="ORF">NTGZN8_50086</name>
</gene>
<evidence type="ECO:0000313" key="9">
    <source>
        <dbReference type="EMBL" id="CAE6731932.1"/>
    </source>
</evidence>
<dbReference type="RefSeq" id="WP_213036553.1">
    <property type="nucleotide sequence ID" value="NZ_CAJNBL010000040.1"/>
</dbReference>
<keyword evidence="6" id="KW-0346">Stress response</keyword>
<dbReference type="GO" id="GO:0006260">
    <property type="term" value="P:DNA replication"/>
    <property type="evidence" value="ECO:0007669"/>
    <property type="project" value="UniProtKB-KW"/>
</dbReference>
<dbReference type="EMBL" id="CAJNBL010000040">
    <property type="protein sequence ID" value="CAE6731932.1"/>
    <property type="molecule type" value="Genomic_DNA"/>
</dbReference>
<evidence type="ECO:0000256" key="2">
    <source>
        <dbReference type="ARBA" id="ARBA00022723"/>
    </source>
</evidence>
<evidence type="ECO:0000256" key="7">
    <source>
        <dbReference type="PROSITE-ProRule" id="PRU00546"/>
    </source>
</evidence>
<dbReference type="InterPro" id="IPR001305">
    <property type="entry name" value="HSP_DnaJ_Cys-rich_dom"/>
</dbReference>
<dbReference type="Pfam" id="PF01556">
    <property type="entry name" value="DnaJ_C"/>
    <property type="match status" value="1"/>
</dbReference>
<dbReference type="GO" id="GO:0031072">
    <property type="term" value="F:heat shock protein binding"/>
    <property type="evidence" value="ECO:0007669"/>
    <property type="project" value="InterPro"/>
</dbReference>
<keyword evidence="3" id="KW-0677">Repeat</keyword>
<dbReference type="CDD" id="cd10747">
    <property type="entry name" value="DnaJ_C"/>
    <property type="match status" value="1"/>
</dbReference>
<evidence type="ECO:0000256" key="5">
    <source>
        <dbReference type="ARBA" id="ARBA00022833"/>
    </source>
</evidence>
<dbReference type="Pfam" id="PF00684">
    <property type="entry name" value="DnaJ_CXXCXGXG"/>
    <property type="match status" value="1"/>
</dbReference>
<evidence type="ECO:0000313" key="10">
    <source>
        <dbReference type="Proteomes" id="UP000675882"/>
    </source>
</evidence>
<feature type="zinc finger region" description="CR-type" evidence="7">
    <location>
        <begin position="20"/>
        <end position="104"/>
    </location>
</feature>
<dbReference type="PROSITE" id="PS51188">
    <property type="entry name" value="ZF_CR"/>
    <property type="match status" value="1"/>
</dbReference>
<dbReference type="PANTHER" id="PTHR43096:SF10">
    <property type="entry name" value="CHAPERONE PROTEIN DNAJ A6, CHLOROPLASTIC"/>
    <property type="match status" value="1"/>
</dbReference>
<dbReference type="GO" id="GO:0008270">
    <property type="term" value="F:zinc ion binding"/>
    <property type="evidence" value="ECO:0007669"/>
    <property type="project" value="UniProtKB-KW"/>
</dbReference>
<name>A0A916BDF2_9PROT</name>
<evidence type="ECO:0000256" key="4">
    <source>
        <dbReference type="ARBA" id="ARBA00022771"/>
    </source>
</evidence>
<dbReference type="SUPFAM" id="SSF49493">
    <property type="entry name" value="HSP40/DnaJ peptide-binding domain"/>
    <property type="match status" value="2"/>
</dbReference>
<evidence type="ECO:0000259" key="8">
    <source>
        <dbReference type="PROSITE" id="PS51188"/>
    </source>
</evidence>
<protein>
    <recommendedName>
        <fullName evidence="8">CR-type domain-containing protein</fullName>
    </recommendedName>
</protein>
<evidence type="ECO:0000256" key="1">
    <source>
        <dbReference type="ARBA" id="ARBA00022705"/>
    </source>
</evidence>
<accession>A0A916BDF2</accession>
<keyword evidence="4 7" id="KW-0863">Zinc-finger</keyword>
<dbReference type="GO" id="GO:0051082">
    <property type="term" value="F:unfolded protein binding"/>
    <property type="evidence" value="ECO:0007669"/>
    <property type="project" value="InterPro"/>
</dbReference>
<keyword evidence="1" id="KW-0235">DNA replication</keyword>
<organism evidence="9 10">
    <name type="scientific">Candidatus Nitrotoga fabula</name>
    <dbReference type="NCBI Taxonomy" id="2182327"/>
    <lineage>
        <taxon>Bacteria</taxon>
        <taxon>Pseudomonadati</taxon>
        <taxon>Pseudomonadota</taxon>
        <taxon>Betaproteobacteria</taxon>
        <taxon>Nitrosomonadales</taxon>
        <taxon>Gallionellaceae</taxon>
        <taxon>Candidatus Nitrotoga</taxon>
    </lineage>
</organism>
<dbReference type="Gene3D" id="2.60.260.20">
    <property type="entry name" value="Urease metallochaperone UreE, N-terminal domain"/>
    <property type="match status" value="2"/>
</dbReference>
<dbReference type="GO" id="GO:0005737">
    <property type="term" value="C:cytoplasm"/>
    <property type="evidence" value="ECO:0007669"/>
    <property type="project" value="TreeGrafter"/>
</dbReference>
<dbReference type="InterPro" id="IPR002939">
    <property type="entry name" value="DnaJ_C"/>
</dbReference>
<proteinExistence type="predicted"/>
<dbReference type="AlphaFoldDB" id="A0A916BDF2"/>
<dbReference type="GO" id="GO:0042026">
    <property type="term" value="P:protein refolding"/>
    <property type="evidence" value="ECO:0007669"/>
    <property type="project" value="TreeGrafter"/>
</dbReference>
<keyword evidence="10" id="KW-1185">Reference proteome</keyword>
<dbReference type="FunFam" id="2.60.260.20:FF:000005">
    <property type="entry name" value="Chaperone protein dnaJ 1, mitochondrial"/>
    <property type="match status" value="1"/>
</dbReference>
<dbReference type="SUPFAM" id="SSF57938">
    <property type="entry name" value="DnaJ/Hsp40 cysteine-rich domain"/>
    <property type="match status" value="1"/>
</dbReference>
<dbReference type="Proteomes" id="UP000675882">
    <property type="component" value="Unassembled WGS sequence"/>
</dbReference>
<comment type="caution">
    <text evidence="9">The sequence shown here is derived from an EMBL/GenBank/DDBJ whole genome shotgun (WGS) entry which is preliminary data.</text>
</comment>
<feature type="domain" description="CR-type" evidence="8">
    <location>
        <begin position="20"/>
        <end position="104"/>
    </location>
</feature>
<keyword evidence="5 7" id="KW-0862">Zinc</keyword>
<evidence type="ECO:0000256" key="3">
    <source>
        <dbReference type="ARBA" id="ARBA00022737"/>
    </source>
</evidence>
<keyword evidence="2 7" id="KW-0479">Metal-binding</keyword>
<dbReference type="CDD" id="cd10719">
    <property type="entry name" value="DnaJ_zf"/>
    <property type="match status" value="1"/>
</dbReference>
<dbReference type="PANTHER" id="PTHR43096">
    <property type="entry name" value="DNAJ HOMOLOG 1, MITOCHONDRIAL-RELATED"/>
    <property type="match status" value="1"/>
</dbReference>